<protein>
    <submittedName>
        <fullName evidence="2">Uncharacterized protein</fullName>
    </submittedName>
</protein>
<reference evidence="2" key="1">
    <citation type="submission" date="2023-06" db="EMBL/GenBank/DDBJ databases">
        <title>Genomic analysis of the entomopathogenic nematode Steinernema hermaphroditum.</title>
        <authorList>
            <person name="Schwarz E.M."/>
            <person name="Heppert J.K."/>
            <person name="Baniya A."/>
            <person name="Schwartz H.T."/>
            <person name="Tan C.-H."/>
            <person name="Antoshechkin I."/>
            <person name="Sternberg P.W."/>
            <person name="Goodrich-Blair H."/>
            <person name="Dillman A.R."/>
        </authorList>
    </citation>
    <scope>NUCLEOTIDE SEQUENCE</scope>
    <source>
        <strain evidence="2">PS9179</strain>
        <tissue evidence="2">Whole animal</tissue>
    </source>
</reference>
<name>A0AA39IGC7_9BILA</name>
<feature type="chain" id="PRO_5041465439" evidence="1">
    <location>
        <begin position="18"/>
        <end position="207"/>
    </location>
</feature>
<evidence type="ECO:0000313" key="3">
    <source>
        <dbReference type="Proteomes" id="UP001175271"/>
    </source>
</evidence>
<organism evidence="2 3">
    <name type="scientific">Steinernema hermaphroditum</name>
    <dbReference type="NCBI Taxonomy" id="289476"/>
    <lineage>
        <taxon>Eukaryota</taxon>
        <taxon>Metazoa</taxon>
        <taxon>Ecdysozoa</taxon>
        <taxon>Nematoda</taxon>
        <taxon>Chromadorea</taxon>
        <taxon>Rhabditida</taxon>
        <taxon>Tylenchina</taxon>
        <taxon>Panagrolaimomorpha</taxon>
        <taxon>Strongyloidoidea</taxon>
        <taxon>Steinernematidae</taxon>
        <taxon>Steinernema</taxon>
    </lineage>
</organism>
<keyword evidence="3" id="KW-1185">Reference proteome</keyword>
<evidence type="ECO:0000313" key="2">
    <source>
        <dbReference type="EMBL" id="KAK0422744.1"/>
    </source>
</evidence>
<gene>
    <name evidence="2" type="ORF">QR680_007757</name>
</gene>
<dbReference type="EMBL" id="JAUCMV010000001">
    <property type="protein sequence ID" value="KAK0422744.1"/>
    <property type="molecule type" value="Genomic_DNA"/>
</dbReference>
<proteinExistence type="predicted"/>
<dbReference type="Proteomes" id="UP001175271">
    <property type="component" value="Unassembled WGS sequence"/>
</dbReference>
<keyword evidence="1" id="KW-0732">Signal</keyword>
<feature type="signal peptide" evidence="1">
    <location>
        <begin position="1"/>
        <end position="17"/>
    </location>
</feature>
<comment type="caution">
    <text evidence="2">The sequence shown here is derived from an EMBL/GenBank/DDBJ whole genome shotgun (WGS) entry which is preliminary data.</text>
</comment>
<evidence type="ECO:0000256" key="1">
    <source>
        <dbReference type="SAM" id="SignalP"/>
    </source>
</evidence>
<accession>A0AA39IGC7</accession>
<dbReference type="AlphaFoldDB" id="A0AA39IGC7"/>
<sequence length="207" mass="23502">MNALHLLSFVLLLGTSAFESMAVLEDRVREFVKNDILSIDDPRKAAETLNGLLRNATSGLDFWIMALKEGKHPFWGNAIQFQHANRTFLVVPIKTEQVPENILYLMHPKIQRLTLDKYEAFRECVSHIEDVPMILAKILHNIAEPDNFYSYVEILSENGENTSPIEASFVNDTMVRSYIIAETGVNVAFCSNPTKHKLYDITVAISF</sequence>